<keyword evidence="6" id="KW-1185">Reference proteome</keyword>
<dbReference type="AlphaFoldDB" id="A0A2P5AUG9"/>
<evidence type="ECO:0000259" key="4">
    <source>
        <dbReference type="Pfam" id="PF03763"/>
    </source>
</evidence>
<feature type="domain" description="Remorin C-terminal" evidence="4">
    <location>
        <begin position="226"/>
        <end position="312"/>
    </location>
</feature>
<accession>A0A2P5AUG9</accession>
<evidence type="ECO:0000256" key="2">
    <source>
        <dbReference type="SAM" id="Coils"/>
    </source>
</evidence>
<evidence type="ECO:0000313" key="6">
    <source>
        <dbReference type="Proteomes" id="UP000237000"/>
    </source>
</evidence>
<dbReference type="Proteomes" id="UP000237000">
    <property type="component" value="Unassembled WGS sequence"/>
</dbReference>
<feature type="compositionally biased region" description="Basic and acidic residues" evidence="3">
    <location>
        <begin position="17"/>
        <end position="30"/>
    </location>
</feature>
<protein>
    <submittedName>
        <fullName evidence="5">Remorin, C-terminal</fullName>
    </submittedName>
</protein>
<feature type="compositionally biased region" description="Polar residues" evidence="3">
    <location>
        <begin position="167"/>
        <end position="179"/>
    </location>
</feature>
<keyword evidence="2" id="KW-0175">Coiled coil</keyword>
<reference evidence="6" key="1">
    <citation type="submission" date="2016-06" db="EMBL/GenBank/DDBJ databases">
        <title>Parallel loss of symbiosis genes in relatives of nitrogen-fixing non-legume Parasponia.</title>
        <authorList>
            <person name="Van Velzen R."/>
            <person name="Holmer R."/>
            <person name="Bu F."/>
            <person name="Rutten L."/>
            <person name="Van Zeijl A."/>
            <person name="Liu W."/>
            <person name="Santuari L."/>
            <person name="Cao Q."/>
            <person name="Sharma T."/>
            <person name="Shen D."/>
            <person name="Roswanjaya Y."/>
            <person name="Wardhani T."/>
            <person name="Kalhor M.S."/>
            <person name="Jansen J."/>
            <person name="Van den Hoogen J."/>
            <person name="Gungor B."/>
            <person name="Hartog M."/>
            <person name="Hontelez J."/>
            <person name="Verver J."/>
            <person name="Yang W.-C."/>
            <person name="Schijlen E."/>
            <person name="Repin R."/>
            <person name="Schilthuizen M."/>
            <person name="Schranz E."/>
            <person name="Heidstra R."/>
            <person name="Miyata K."/>
            <person name="Fedorova E."/>
            <person name="Kohlen W."/>
            <person name="Bisseling T."/>
            <person name="Smit S."/>
            <person name="Geurts R."/>
        </authorList>
    </citation>
    <scope>NUCLEOTIDE SEQUENCE [LARGE SCALE GENOMIC DNA]</scope>
    <source>
        <strain evidence="6">cv. RG33-2</strain>
    </source>
</reference>
<dbReference type="STRING" id="63057.A0A2P5AUG9"/>
<comment type="caution">
    <text evidence="5">The sequence shown here is derived from an EMBL/GenBank/DDBJ whole genome shotgun (WGS) entry which is preliminary data.</text>
</comment>
<dbReference type="OrthoDB" id="1879425at2759"/>
<dbReference type="Pfam" id="PF03763">
    <property type="entry name" value="Remorin_C"/>
    <property type="match status" value="1"/>
</dbReference>
<evidence type="ECO:0000313" key="5">
    <source>
        <dbReference type="EMBL" id="PON40189.1"/>
    </source>
</evidence>
<organism evidence="5 6">
    <name type="scientific">Trema orientale</name>
    <name type="common">Charcoal tree</name>
    <name type="synonym">Celtis orientalis</name>
    <dbReference type="NCBI Taxonomy" id="63057"/>
    <lineage>
        <taxon>Eukaryota</taxon>
        <taxon>Viridiplantae</taxon>
        <taxon>Streptophyta</taxon>
        <taxon>Embryophyta</taxon>
        <taxon>Tracheophyta</taxon>
        <taxon>Spermatophyta</taxon>
        <taxon>Magnoliopsida</taxon>
        <taxon>eudicotyledons</taxon>
        <taxon>Gunneridae</taxon>
        <taxon>Pentapetalae</taxon>
        <taxon>rosids</taxon>
        <taxon>fabids</taxon>
        <taxon>Rosales</taxon>
        <taxon>Cannabaceae</taxon>
        <taxon>Trema</taxon>
    </lineage>
</organism>
<sequence>MDNLYKQTRVRFSGLGQEKKEASGSGKDQKIPAQKTQSFKDKKKDQNWFRRQFSRQMSQDYDSNEGIDYAIAVAAAACAITSLKESGIPGQKQTREEPGASSVTSKSRKEDATVSIHEPGQGSAKSSEDPDSKVPITAATDTKKPEKALLPAPSFRKTASAVEKELGSSSKLGRTTSKPELSAKPAPNLFEVQQGPDRGNHKQIPGKKLRWPESQKGICLKMTEIFRYEKQRSTILDWEDKKKTKAKRRLDRTERQLEGKRAKALRKFRGEMQHIDQVAGGARAKAEENKRNDMLKVKEKANTIRRTGIVPKTCFCF</sequence>
<dbReference type="InterPro" id="IPR005516">
    <property type="entry name" value="Remorin_C"/>
</dbReference>
<evidence type="ECO:0000256" key="1">
    <source>
        <dbReference type="ARBA" id="ARBA00005711"/>
    </source>
</evidence>
<feature type="region of interest" description="Disordered" evidence="3">
    <location>
        <begin position="1"/>
        <end position="47"/>
    </location>
</feature>
<feature type="compositionally biased region" description="Basic and acidic residues" evidence="3">
    <location>
        <begin position="38"/>
        <end position="47"/>
    </location>
</feature>
<dbReference type="PANTHER" id="PTHR31471:SF51">
    <property type="entry name" value="REMORIN FAMILY PROTEIN"/>
    <property type="match status" value="1"/>
</dbReference>
<dbReference type="PANTHER" id="PTHR31471">
    <property type="entry name" value="OS02G0116800 PROTEIN"/>
    <property type="match status" value="1"/>
</dbReference>
<feature type="region of interest" description="Disordered" evidence="3">
    <location>
        <begin position="84"/>
        <end position="207"/>
    </location>
</feature>
<evidence type="ECO:0000256" key="3">
    <source>
        <dbReference type="SAM" id="MobiDB-lite"/>
    </source>
</evidence>
<name>A0A2P5AUG9_TREOI</name>
<comment type="similarity">
    <text evidence="1">Belongs to the remorin family.</text>
</comment>
<feature type="coiled-coil region" evidence="2">
    <location>
        <begin position="236"/>
        <end position="263"/>
    </location>
</feature>
<dbReference type="InParanoid" id="A0A2P5AUG9"/>
<dbReference type="FunCoup" id="A0A2P5AUG9">
    <property type="interactions" value="220"/>
</dbReference>
<proteinExistence type="inferred from homology"/>
<dbReference type="EMBL" id="JXTC01000695">
    <property type="protein sequence ID" value="PON40189.1"/>
    <property type="molecule type" value="Genomic_DNA"/>
</dbReference>
<gene>
    <name evidence="5" type="ORF">TorRG33x02_341010</name>
</gene>